<dbReference type="PANTHER" id="PTHR43941">
    <property type="entry name" value="STRUCTURAL MAINTENANCE OF CHROMOSOMES PROTEIN 2"/>
    <property type="match status" value="1"/>
</dbReference>
<dbReference type="GO" id="GO:0000793">
    <property type="term" value="C:condensed chromosome"/>
    <property type="evidence" value="ECO:0007669"/>
    <property type="project" value="TreeGrafter"/>
</dbReference>
<dbReference type="GO" id="GO:0003682">
    <property type="term" value="F:chromatin binding"/>
    <property type="evidence" value="ECO:0007669"/>
    <property type="project" value="TreeGrafter"/>
</dbReference>
<accession>V6LVQ0</accession>
<keyword evidence="1" id="KW-0175">Coiled coil</keyword>
<dbReference type="GO" id="GO:0000785">
    <property type="term" value="C:chromatin"/>
    <property type="evidence" value="ECO:0007669"/>
    <property type="project" value="TreeGrafter"/>
</dbReference>
<evidence type="ECO:0000313" key="3">
    <source>
        <dbReference type="EMBL" id="EST44894.1"/>
    </source>
</evidence>
<dbReference type="AlphaFoldDB" id="V6LVQ0"/>
<proteinExistence type="predicted"/>
<protein>
    <submittedName>
        <fullName evidence="3">Uncharacterized protein</fullName>
    </submittedName>
</protein>
<feature type="coiled-coil region" evidence="1">
    <location>
        <begin position="176"/>
        <end position="238"/>
    </location>
</feature>
<dbReference type="VEuPathDB" id="GiardiaDB:SS50377_26161"/>
<evidence type="ECO:0000256" key="2">
    <source>
        <dbReference type="SAM" id="MobiDB-lite"/>
    </source>
</evidence>
<dbReference type="GO" id="GO:0000796">
    <property type="term" value="C:condensin complex"/>
    <property type="evidence" value="ECO:0007669"/>
    <property type="project" value="TreeGrafter"/>
</dbReference>
<feature type="coiled-coil region" evidence="1">
    <location>
        <begin position="993"/>
        <end position="1093"/>
    </location>
</feature>
<gene>
    <name evidence="3" type="ORF">SS50377_15185</name>
</gene>
<feature type="region of interest" description="Disordered" evidence="2">
    <location>
        <begin position="43"/>
        <end position="68"/>
    </location>
</feature>
<dbReference type="EMBL" id="KI546102">
    <property type="protein sequence ID" value="EST44894.1"/>
    <property type="molecule type" value="Genomic_DNA"/>
</dbReference>
<dbReference type="Gene3D" id="1.10.287.1490">
    <property type="match status" value="2"/>
</dbReference>
<reference evidence="3" key="1">
    <citation type="journal article" date="2014" name="PLoS Genet.">
        <title>The Genome of Spironucleus salmonicida Highlights a Fish Pathogen Adapted to Fluctuating Environments.</title>
        <authorList>
            <person name="Xu F."/>
            <person name="Jerlstrom-Hultqvist J."/>
            <person name="Einarsson E."/>
            <person name="Astvaldsson A."/>
            <person name="Svard S.G."/>
            <person name="Andersson J.O."/>
        </authorList>
    </citation>
    <scope>NUCLEOTIDE SEQUENCE</scope>
</reference>
<sequence length="1227" mass="136186">MDHTQKVFELVKAQTNLRIELQRATKESFELREANTQLARENRELRSSVNGELQVPEADSTRSTSTNSELTKFQTEFQVQIQDLRALVFQTSQSLNFADFQRTSETVIEELSTMLLAARAEAEEILASLQDAYARQNDELRQRTHTLTALSVKFTALTREVQERFSHQALLDQSMLQQLQLELREKASVLESVVQEADLLRTCSEENNAKMREMEQTIQQKTSKIKEQEQYIVQVEAEIAENRVSAAETKTQLRELFEAIREAPENATPTSTQEIAFCDLRAAVSQLVQREKQLCSESDVSRETLAAVRANLSRSQGEFVDQQQKILLIQEQATQLELQNSQFLLQQELGQRQTQLLGEQIGSQERTILLLQEKVQAQALTAETLVAESREKQLQIDALLTENRVCYISQEALKSDFSALQSAQAASILRYESQITQERQHLQELHLQSVKQAQETQETLIAAKDQKVLEISHENSTLQTAVTSQTAQITSLQAENSTLQTAVTSQTAQLTSLQAENSTLQTAVTSQNIQIDSQNVELTSQTAQITALQAENSTLQTAVTSQNIQIDSQNVELTSQTAQINLPASLRTPRSKQQQPPKPPNQPPCKLRTPRSKTAVTSQTAQLTSLQAENSTLQTAVTSQTAQLTSLQAENSTLQTAVTSQTAQLTSLQAENSTLQTAVTSQTAQITALQAENSTLQTAVTSQNIQIDSQNVELTSQTAQLTSLQAENSTLQTAVTSQTAQITALQAENSTLQTAVTSQNIQIDSQNVELTSQTAQITALQAENSTLQTAVTSQTAQLTSLQAENSTLQTAVTSQTAQLTSLQAENSTLQTAVTSQTAQITALQAENSTLQTAVTSQNIQIDSQNVELTSQTAQLTTQIHSLETLQNLENEVEKCKNIIKLLGENLQKTAAQLQFAEMALAERVREYDVLREQVAVFAENVGNFSKFGAENANQLLFLRGQSAKTSDITELAQLANDEFARKMADFEKLQSENSGLTEQILTLQVKLATLQAELGAQNDAFSASQTQNNLNLKKLEILSLQNAALQRQVGGAERQGEALVSLEQSNKQNIELIQKLQNQNEKVNLKLVQLTEISQNQDGNALSEILTEQYQNIPFCLYEYCVENNVVNPKTSAKLKMKLLQDKMQLQAISKELKIDMKGLKYTILDRAGDDGKMSDIEYLLHCVKTMKVKISEKLDNFITYVNDRFDEDKNNVLASFEILKVKLEAV</sequence>
<dbReference type="GO" id="GO:0007076">
    <property type="term" value="P:mitotic chromosome condensation"/>
    <property type="evidence" value="ECO:0007669"/>
    <property type="project" value="TreeGrafter"/>
</dbReference>
<name>V6LVQ0_9EUKA</name>
<evidence type="ECO:0000256" key="1">
    <source>
        <dbReference type="SAM" id="Coils"/>
    </source>
</evidence>
<organism evidence="3">
    <name type="scientific">Spironucleus salmonicida</name>
    <dbReference type="NCBI Taxonomy" id="348837"/>
    <lineage>
        <taxon>Eukaryota</taxon>
        <taxon>Metamonada</taxon>
        <taxon>Diplomonadida</taxon>
        <taxon>Hexamitidae</taxon>
        <taxon>Hexamitinae</taxon>
        <taxon>Spironucleus</taxon>
    </lineage>
</organism>
<dbReference type="PANTHER" id="PTHR43941:SF1">
    <property type="entry name" value="STRUCTURAL MAINTENANCE OF CHROMOSOMES PROTEIN 2"/>
    <property type="match status" value="1"/>
</dbReference>
<feature type="region of interest" description="Disordered" evidence="2">
    <location>
        <begin position="586"/>
        <end position="613"/>
    </location>
</feature>